<reference evidence="2" key="2">
    <citation type="submission" date="2021-12" db="EMBL/GenBank/DDBJ databases">
        <title>Resequencing data analysis of finger millet.</title>
        <authorList>
            <person name="Hatakeyama M."/>
            <person name="Aluri S."/>
            <person name="Balachadran M.T."/>
            <person name="Sivarajan S.R."/>
            <person name="Poveda L."/>
            <person name="Shimizu-Inatsugi R."/>
            <person name="Schlapbach R."/>
            <person name="Sreeman S.M."/>
            <person name="Shimizu K.K."/>
        </authorList>
    </citation>
    <scope>NUCLEOTIDE SEQUENCE</scope>
</reference>
<dbReference type="Pfam" id="PF07762">
    <property type="entry name" value="DUF1618"/>
    <property type="match status" value="1"/>
</dbReference>
<dbReference type="EMBL" id="BQKI01000071">
    <property type="protein sequence ID" value="GJN14668.1"/>
    <property type="molecule type" value="Genomic_DNA"/>
</dbReference>
<dbReference type="AlphaFoldDB" id="A0AAV5DUL3"/>
<dbReference type="PANTHER" id="PTHR33086:SF98">
    <property type="entry name" value="OS05G0468200 PROTEIN"/>
    <property type="match status" value="1"/>
</dbReference>
<evidence type="ECO:0000313" key="2">
    <source>
        <dbReference type="EMBL" id="GJN14668.1"/>
    </source>
</evidence>
<reference evidence="2" key="1">
    <citation type="journal article" date="2018" name="DNA Res.">
        <title>Multiple hybrid de novo genome assembly of finger millet, an orphan allotetraploid crop.</title>
        <authorList>
            <person name="Hatakeyama M."/>
            <person name="Aluri S."/>
            <person name="Balachadran M.T."/>
            <person name="Sivarajan S.R."/>
            <person name="Patrignani A."/>
            <person name="Gruter S."/>
            <person name="Poveda L."/>
            <person name="Shimizu-Inatsugi R."/>
            <person name="Baeten J."/>
            <person name="Francoijs K.J."/>
            <person name="Nataraja K.N."/>
            <person name="Reddy Y.A.N."/>
            <person name="Phadnis S."/>
            <person name="Ravikumar R.L."/>
            <person name="Schlapbach R."/>
            <person name="Sreeman S.M."/>
            <person name="Shimizu K.K."/>
        </authorList>
    </citation>
    <scope>NUCLEOTIDE SEQUENCE</scope>
</reference>
<organism evidence="2 3">
    <name type="scientific">Eleusine coracana subsp. coracana</name>
    <dbReference type="NCBI Taxonomy" id="191504"/>
    <lineage>
        <taxon>Eukaryota</taxon>
        <taxon>Viridiplantae</taxon>
        <taxon>Streptophyta</taxon>
        <taxon>Embryophyta</taxon>
        <taxon>Tracheophyta</taxon>
        <taxon>Spermatophyta</taxon>
        <taxon>Magnoliopsida</taxon>
        <taxon>Liliopsida</taxon>
        <taxon>Poales</taxon>
        <taxon>Poaceae</taxon>
        <taxon>PACMAD clade</taxon>
        <taxon>Chloridoideae</taxon>
        <taxon>Cynodonteae</taxon>
        <taxon>Eleusininae</taxon>
        <taxon>Eleusine</taxon>
    </lineage>
</organism>
<name>A0AAV5DUL3_ELECO</name>
<dbReference type="InterPro" id="IPR011676">
    <property type="entry name" value="DUF1618"/>
</dbReference>
<evidence type="ECO:0000259" key="1">
    <source>
        <dbReference type="Pfam" id="PF07762"/>
    </source>
</evidence>
<dbReference type="PANTHER" id="PTHR33086">
    <property type="entry name" value="OS05G0468200 PROTEIN-RELATED"/>
    <property type="match status" value="1"/>
</dbReference>
<proteinExistence type="predicted"/>
<dbReference type="Proteomes" id="UP001054889">
    <property type="component" value="Unassembled WGS sequence"/>
</dbReference>
<comment type="caution">
    <text evidence="2">The sequence shown here is derived from an EMBL/GenBank/DDBJ whole genome shotgun (WGS) entry which is preliminary data.</text>
</comment>
<gene>
    <name evidence="2" type="primary">gb01522</name>
    <name evidence="2" type="ORF">PR202_gb01522</name>
</gene>
<keyword evidence="3" id="KW-1185">Reference proteome</keyword>
<feature type="domain" description="DUF1618" evidence="1">
    <location>
        <begin position="200"/>
        <end position="292"/>
    </location>
</feature>
<sequence>MVYQTKLVDSSARRVSFELADPPCPSHLVVPTHLVKPPLLPGQENMVCVFNGVVNSLSGEGLLLLQFLDLRARAGLAEHEITEAILNPDVTFFVCNPISGQLVHLPDIDGSKKSISCSKMGIVTKSELPHQPRDRYAVAALNQEHYWERGQQRFLMRRFLSESQKGEWDNLVSLPSPLPVARRVQCIDHDVVAFAGRLWWVDVGWGAVSADPFSDQPDLRFVELPKGRVTEYDAKGTRELGRYRRIGVSDGRLRYVEVSQEKPFVISSFVLDNDGSSWMLEHQVALSPLLVDGVHPNHTPRIGVVDPLNSSIIHLTIGNIALAVNMAKEEVLGCSELAEAGECVGPAAPTERLSGFLKPCVLPPWLGSSQIPSAGDLSHVILQMDLFEQQGRFRKQDFVGHIGQRCSGDLVLGCSWCCNQELSFWGKHWLKTEVNNIDGAMQFRSNAGTNMPLRRILGLSAAVSGHLRRGLSTSTSRPPWAMIYQTKLVDSPARLVSLELAETPCPSHLLVPAHLVDLEPPSHQDLRNGAVCGTVGRTVVSTSGDGLLIVQFTDLRDEPRVDPRHLSAPMRGFRN</sequence>
<accession>A0AAV5DUL3</accession>
<protein>
    <recommendedName>
        <fullName evidence="1">DUF1618 domain-containing protein</fullName>
    </recommendedName>
</protein>
<evidence type="ECO:0000313" key="3">
    <source>
        <dbReference type="Proteomes" id="UP001054889"/>
    </source>
</evidence>